<organism evidence="1 2">
    <name type="scientific">Vibrio ezurae NBRC 102218</name>
    <dbReference type="NCBI Taxonomy" id="1219080"/>
    <lineage>
        <taxon>Bacteria</taxon>
        <taxon>Pseudomonadati</taxon>
        <taxon>Pseudomonadota</taxon>
        <taxon>Gammaproteobacteria</taxon>
        <taxon>Vibrionales</taxon>
        <taxon>Vibrionaceae</taxon>
        <taxon>Vibrio</taxon>
    </lineage>
</organism>
<protein>
    <recommendedName>
        <fullName evidence="3">Sel1 repeat family protein</fullName>
    </recommendedName>
</protein>
<dbReference type="eggNOG" id="COG0790">
    <property type="taxonomic scope" value="Bacteria"/>
</dbReference>
<dbReference type="SUPFAM" id="SSF81901">
    <property type="entry name" value="HCP-like"/>
    <property type="match status" value="2"/>
</dbReference>
<dbReference type="PANTHER" id="PTHR11102:SF160">
    <property type="entry name" value="ERAD-ASSOCIATED E3 UBIQUITIN-PROTEIN LIGASE COMPONENT HRD3"/>
    <property type="match status" value="1"/>
</dbReference>
<keyword evidence="2" id="KW-1185">Reference proteome</keyword>
<comment type="caution">
    <text evidence="1">The sequence shown here is derived from an EMBL/GenBank/DDBJ whole genome shotgun (WGS) entry which is preliminary data.</text>
</comment>
<reference evidence="1 2" key="1">
    <citation type="submission" date="2013-09" db="EMBL/GenBank/DDBJ databases">
        <title>Whole genome shotgun sequence of Vibrio ezurae NBRC 102218.</title>
        <authorList>
            <person name="Yoshida I."/>
            <person name="Hosoyama A."/>
            <person name="Numata M."/>
            <person name="Hashimoto M."/>
            <person name="Hosoyama Y."/>
            <person name="Tsuchikane K."/>
            <person name="Noguchi M."/>
            <person name="Hirakata S."/>
            <person name="Ichikawa N."/>
            <person name="Ohji S."/>
            <person name="Yamazoe A."/>
            <person name="Fujita N."/>
        </authorList>
    </citation>
    <scope>NUCLEOTIDE SEQUENCE [LARGE SCALE GENOMIC DNA]</scope>
    <source>
        <strain evidence="1 2">NBRC 102218</strain>
    </source>
</reference>
<dbReference type="Gene3D" id="1.25.40.10">
    <property type="entry name" value="Tetratricopeptide repeat domain"/>
    <property type="match status" value="3"/>
</dbReference>
<dbReference type="InterPro" id="IPR006597">
    <property type="entry name" value="Sel1-like"/>
</dbReference>
<dbReference type="InterPro" id="IPR050767">
    <property type="entry name" value="Sel1_AlgK"/>
</dbReference>
<dbReference type="STRING" id="1219080.VEZ01S_55_00080"/>
<gene>
    <name evidence="1" type="ORF">VEZ01S_55_00080</name>
</gene>
<proteinExistence type="predicted"/>
<evidence type="ECO:0008006" key="3">
    <source>
        <dbReference type="Google" id="ProtNLM"/>
    </source>
</evidence>
<dbReference type="OrthoDB" id="8561742at2"/>
<dbReference type="AlphaFoldDB" id="U3B795"/>
<dbReference type="EMBL" id="BATM01000055">
    <property type="protein sequence ID" value="GAD81292.1"/>
    <property type="molecule type" value="Genomic_DNA"/>
</dbReference>
<dbReference type="PANTHER" id="PTHR11102">
    <property type="entry name" value="SEL-1-LIKE PROTEIN"/>
    <property type="match status" value="1"/>
</dbReference>
<accession>U3B795</accession>
<evidence type="ECO:0000313" key="2">
    <source>
        <dbReference type="Proteomes" id="UP000016562"/>
    </source>
</evidence>
<dbReference type="RefSeq" id="WP_021714989.1">
    <property type="nucleotide sequence ID" value="NZ_BATM01000055.1"/>
</dbReference>
<dbReference type="Proteomes" id="UP000016562">
    <property type="component" value="Unassembled WGS sequence"/>
</dbReference>
<dbReference type="SMART" id="SM00671">
    <property type="entry name" value="SEL1"/>
    <property type="match status" value="7"/>
</dbReference>
<sequence>MNSKFLYNKGYKLLSDAVSPSEKSEAVKYLFQSSALKYPEAIYAFGRLHLDGELVKLDRKVGIQYLKDAESKNVLAATFELALASYEATTSSNLALEYYRKIKKLAALGYEPATLWINDDLISLSKCYLQGHKLFPSKPKAKALVIQAVNEQLITNIAELEEHILNFDDFTPSFYQAIENLKIELTPYDELVDIADKYFNSPSSYIRDKAFNIYKLAVEKSDSFGLLGMARCYEEGVGCQINDSEANRLYKILADNNEIAEAALKLAVRIDEGIGVSKMSESSAFYYFCKAASLDNSEAAFRAFEMLESENPPIDEVIDLFYYESYYDKLDMSEYERIKLCLLSLSCDEQNAEAHYSFAQAINELLEDTKIANSHYKIAANLGHPSASYEHALNIRDQHPKDAHHYLLNAAKGGIQAAFKQIAWDLYKGEVCIEDKDQAEFWFKKSALSGNVHSMYVLGLCYLYHHNTEEYDSAAVLWLKKATEKGSSSACYELGRCYQNGWGVDLNYLKAREHYKKAQNYNPEQVAERLKELEQLVWDFYQEYST</sequence>
<dbReference type="Pfam" id="PF08238">
    <property type="entry name" value="Sel1"/>
    <property type="match status" value="7"/>
</dbReference>
<evidence type="ECO:0000313" key="1">
    <source>
        <dbReference type="EMBL" id="GAD81292.1"/>
    </source>
</evidence>
<dbReference type="InterPro" id="IPR011990">
    <property type="entry name" value="TPR-like_helical_dom_sf"/>
</dbReference>
<name>U3B795_9VIBR</name>